<reference evidence="1" key="2">
    <citation type="submission" date="2020-05" db="UniProtKB">
        <authorList>
            <consortium name="EnsemblMetazoa"/>
        </authorList>
    </citation>
    <scope>IDENTIFICATION</scope>
    <source>
        <strain evidence="1">Indian</strain>
    </source>
</reference>
<dbReference type="Gene3D" id="2.30.42.10">
    <property type="match status" value="1"/>
</dbReference>
<dbReference type="AlphaFoldDB" id="A0A182YTH1"/>
<name>A0A182YTH1_ANOST</name>
<reference evidence="2" key="1">
    <citation type="journal article" date="2014" name="Genome Biol.">
        <title>Genome analysis of a major urban malaria vector mosquito, Anopheles stephensi.</title>
        <authorList>
            <person name="Jiang X."/>
            <person name="Peery A."/>
            <person name="Hall A.B."/>
            <person name="Sharma A."/>
            <person name="Chen X.G."/>
            <person name="Waterhouse R.M."/>
            <person name="Komissarov A."/>
            <person name="Riehle M.M."/>
            <person name="Shouche Y."/>
            <person name="Sharakhova M.V."/>
            <person name="Lawson D."/>
            <person name="Pakpour N."/>
            <person name="Arensburger P."/>
            <person name="Davidson V.L."/>
            <person name="Eiglmeier K."/>
            <person name="Emrich S."/>
            <person name="George P."/>
            <person name="Kennedy R.C."/>
            <person name="Mane S.P."/>
            <person name="Maslen G."/>
            <person name="Oringanje C."/>
            <person name="Qi Y."/>
            <person name="Settlage R."/>
            <person name="Tojo M."/>
            <person name="Tubio J.M."/>
            <person name="Unger M.F."/>
            <person name="Wang B."/>
            <person name="Vernick K.D."/>
            <person name="Ribeiro J.M."/>
            <person name="James A.A."/>
            <person name="Michel K."/>
            <person name="Riehle M.A."/>
            <person name="Luckhart S."/>
            <person name="Sharakhov I.V."/>
            <person name="Tu Z."/>
        </authorList>
    </citation>
    <scope>NUCLEOTIDE SEQUENCE [LARGE SCALE GENOMIC DNA]</scope>
    <source>
        <strain evidence="2">Indian</strain>
    </source>
</reference>
<sequence>MANLMTVRLQRGDGQAWGFRLQGGKDFSAPLVLQRVSIELEIKSYTDVLTTRSLMLKLIITKIMLGDLPSSFDQYHRISSVKIINRTLDL</sequence>
<evidence type="ECO:0000313" key="1">
    <source>
        <dbReference type="EnsemblMetazoa" id="ASTEI11757-PA"/>
    </source>
</evidence>
<protein>
    <submittedName>
        <fullName evidence="1">Uncharacterized protein</fullName>
    </submittedName>
</protein>
<dbReference type="EnsemblMetazoa" id="ASTEI11757-RA">
    <property type="protein sequence ID" value="ASTEI11757-PA"/>
    <property type="gene ID" value="ASTEI11757"/>
</dbReference>
<dbReference type="InterPro" id="IPR036034">
    <property type="entry name" value="PDZ_sf"/>
</dbReference>
<dbReference type="Proteomes" id="UP000076408">
    <property type="component" value="Unassembled WGS sequence"/>
</dbReference>
<organism evidence="1 2">
    <name type="scientific">Anopheles stephensi</name>
    <name type="common">Indo-Pakistan malaria mosquito</name>
    <dbReference type="NCBI Taxonomy" id="30069"/>
    <lineage>
        <taxon>Eukaryota</taxon>
        <taxon>Metazoa</taxon>
        <taxon>Ecdysozoa</taxon>
        <taxon>Arthropoda</taxon>
        <taxon>Hexapoda</taxon>
        <taxon>Insecta</taxon>
        <taxon>Pterygota</taxon>
        <taxon>Neoptera</taxon>
        <taxon>Endopterygota</taxon>
        <taxon>Diptera</taxon>
        <taxon>Nematocera</taxon>
        <taxon>Culicoidea</taxon>
        <taxon>Culicidae</taxon>
        <taxon>Anophelinae</taxon>
        <taxon>Anopheles</taxon>
    </lineage>
</organism>
<dbReference type="VEuPathDB" id="VectorBase:ASTEI11757"/>
<proteinExistence type="predicted"/>
<accession>A0A182YTH1</accession>
<evidence type="ECO:0000313" key="2">
    <source>
        <dbReference type="Proteomes" id="UP000076408"/>
    </source>
</evidence>
<dbReference type="STRING" id="30069.A0A182YTH1"/>
<dbReference type="VEuPathDB" id="VectorBase:ASTEI20_034210"/>
<keyword evidence="2" id="KW-1185">Reference proteome</keyword>